<accession>A0A8C4Q261</accession>
<dbReference type="InterPro" id="IPR004254">
    <property type="entry name" value="AdipoR/HlyIII-related"/>
</dbReference>
<proteinExistence type="inferred from homology"/>
<keyword evidence="5 6" id="KW-0472">Membrane</keyword>
<dbReference type="Ensembl" id="ENSEBUT00000009279.1">
    <property type="protein sequence ID" value="ENSEBUP00000008768.1"/>
    <property type="gene ID" value="ENSEBUG00000005660.1"/>
</dbReference>
<evidence type="ECO:0000256" key="3">
    <source>
        <dbReference type="ARBA" id="ARBA00022692"/>
    </source>
</evidence>
<sequence length="208" mass="23749">MDRKERQNVCQCAQDKFLKLCRDICRKKTRFMNKPAPANQRYKPTNSEHTANCVTHAVCILPSIVGSTALHLLSNEKWHSLAAWFYGAGLCGLFIVSTIFHIITWKLAHHQLLLRQLGPWGVPMRWFVWVMACAGTLYVILYHERYKVLELLCYLTMGFAPLVAIFSMPEGAPILLYPQPSAMYPSWILVSRAVLPSRTHSECVPFSP</sequence>
<dbReference type="OMA" id="WMERVHI"/>
<evidence type="ECO:0000256" key="5">
    <source>
        <dbReference type="ARBA" id="ARBA00023136"/>
    </source>
</evidence>
<keyword evidence="3 6" id="KW-0812">Transmembrane</keyword>
<evidence type="ECO:0000313" key="8">
    <source>
        <dbReference type="Proteomes" id="UP000694388"/>
    </source>
</evidence>
<dbReference type="GeneTree" id="ENSGT00940000157972"/>
<comment type="similarity">
    <text evidence="2">Belongs to the ADIPOR family.</text>
</comment>
<evidence type="ECO:0000313" key="7">
    <source>
        <dbReference type="Ensembl" id="ENSEBUP00000008768.1"/>
    </source>
</evidence>
<organism evidence="7 8">
    <name type="scientific">Eptatretus burgeri</name>
    <name type="common">Inshore hagfish</name>
    <dbReference type="NCBI Taxonomy" id="7764"/>
    <lineage>
        <taxon>Eukaryota</taxon>
        <taxon>Metazoa</taxon>
        <taxon>Chordata</taxon>
        <taxon>Craniata</taxon>
        <taxon>Vertebrata</taxon>
        <taxon>Cyclostomata</taxon>
        <taxon>Myxini</taxon>
        <taxon>Myxiniformes</taxon>
        <taxon>Myxinidae</taxon>
        <taxon>Eptatretinae</taxon>
        <taxon>Eptatretus</taxon>
    </lineage>
</organism>
<dbReference type="AlphaFoldDB" id="A0A8C4Q261"/>
<reference evidence="7" key="2">
    <citation type="submission" date="2025-09" db="UniProtKB">
        <authorList>
            <consortium name="Ensembl"/>
        </authorList>
    </citation>
    <scope>IDENTIFICATION</scope>
</reference>
<evidence type="ECO:0008006" key="9">
    <source>
        <dbReference type="Google" id="ProtNLM"/>
    </source>
</evidence>
<feature type="transmembrane region" description="Helical" evidence="6">
    <location>
        <begin position="123"/>
        <end position="141"/>
    </location>
</feature>
<feature type="transmembrane region" description="Helical" evidence="6">
    <location>
        <begin position="81"/>
        <end position="103"/>
    </location>
</feature>
<keyword evidence="8" id="KW-1185">Reference proteome</keyword>
<dbReference type="PANTHER" id="PTHR20855:SF3">
    <property type="entry name" value="LD03007P"/>
    <property type="match status" value="1"/>
</dbReference>
<reference evidence="7" key="1">
    <citation type="submission" date="2025-08" db="UniProtKB">
        <authorList>
            <consortium name="Ensembl"/>
        </authorList>
    </citation>
    <scope>IDENTIFICATION</scope>
</reference>
<comment type="subcellular location">
    <subcellularLocation>
        <location evidence="1">Membrane</location>
        <topology evidence="1">Multi-pass membrane protein</topology>
    </subcellularLocation>
</comment>
<evidence type="ECO:0000256" key="1">
    <source>
        <dbReference type="ARBA" id="ARBA00004141"/>
    </source>
</evidence>
<protein>
    <recommendedName>
        <fullName evidence="9">Monocyte to macrophage differentiation factor 2</fullName>
    </recommendedName>
</protein>
<evidence type="ECO:0000256" key="4">
    <source>
        <dbReference type="ARBA" id="ARBA00022989"/>
    </source>
</evidence>
<keyword evidence="4 6" id="KW-1133">Transmembrane helix</keyword>
<dbReference type="GO" id="GO:0016020">
    <property type="term" value="C:membrane"/>
    <property type="evidence" value="ECO:0007669"/>
    <property type="project" value="UniProtKB-SubCell"/>
</dbReference>
<dbReference type="Proteomes" id="UP000694388">
    <property type="component" value="Unplaced"/>
</dbReference>
<evidence type="ECO:0000256" key="2">
    <source>
        <dbReference type="ARBA" id="ARBA00007018"/>
    </source>
</evidence>
<feature type="transmembrane region" description="Helical" evidence="6">
    <location>
        <begin position="148"/>
        <end position="168"/>
    </location>
</feature>
<evidence type="ECO:0000256" key="6">
    <source>
        <dbReference type="SAM" id="Phobius"/>
    </source>
</evidence>
<dbReference type="PANTHER" id="PTHR20855">
    <property type="entry name" value="ADIPOR/PROGESTIN RECEPTOR-RELATED"/>
    <property type="match status" value="1"/>
</dbReference>
<name>A0A8C4Q261_EPTBU</name>